<protein>
    <submittedName>
        <fullName evidence="2">Uncharacterized protein</fullName>
    </submittedName>
</protein>
<evidence type="ECO:0000313" key="2">
    <source>
        <dbReference type="EMBL" id="TFW10905.1"/>
    </source>
</evidence>
<comment type="caution">
    <text evidence="2">The sequence shown here is derived from an EMBL/GenBank/DDBJ whole genome shotgun (WGS) entry which is preliminary data.</text>
</comment>
<dbReference type="RefSeq" id="WP_135195735.1">
    <property type="nucleotide sequence ID" value="NZ_SPVH01000007.1"/>
</dbReference>
<proteinExistence type="predicted"/>
<evidence type="ECO:0000256" key="1">
    <source>
        <dbReference type="SAM" id="MobiDB-lite"/>
    </source>
</evidence>
<accession>A0A4Y9RSK3</accession>
<name>A0A4Y9RSK3_9CAUL</name>
<organism evidence="2 3">
    <name type="scientific">Brevundimonas intermedia</name>
    <dbReference type="NCBI Taxonomy" id="74315"/>
    <lineage>
        <taxon>Bacteria</taxon>
        <taxon>Pseudomonadati</taxon>
        <taxon>Pseudomonadota</taxon>
        <taxon>Alphaproteobacteria</taxon>
        <taxon>Caulobacterales</taxon>
        <taxon>Caulobacteraceae</taxon>
        <taxon>Brevundimonas</taxon>
    </lineage>
</organism>
<reference evidence="2 3" key="1">
    <citation type="submission" date="2019-03" db="EMBL/GenBank/DDBJ databases">
        <title>Draft genome of Brevundimonas sp. a heavy metal resistant soil bacteria.</title>
        <authorList>
            <person name="Soto J."/>
        </authorList>
    </citation>
    <scope>NUCLEOTIDE SEQUENCE [LARGE SCALE GENOMIC DNA]</scope>
    <source>
        <strain evidence="2 3">B-10</strain>
    </source>
</reference>
<feature type="compositionally biased region" description="Low complexity" evidence="1">
    <location>
        <begin position="55"/>
        <end position="65"/>
    </location>
</feature>
<dbReference type="EMBL" id="SPVH01000007">
    <property type="protein sequence ID" value="TFW10905.1"/>
    <property type="molecule type" value="Genomic_DNA"/>
</dbReference>
<feature type="compositionally biased region" description="Low complexity" evidence="1">
    <location>
        <begin position="10"/>
        <end position="20"/>
    </location>
</feature>
<keyword evidence="3" id="KW-1185">Reference proteome</keyword>
<evidence type="ECO:0000313" key="3">
    <source>
        <dbReference type="Proteomes" id="UP000298216"/>
    </source>
</evidence>
<sequence length="65" mass="6882">MTHPPHDADTPAAASAATPPVESGPEFEIARAKAEKAIRLASALRANLRRRKAPARTPATPRDSN</sequence>
<gene>
    <name evidence="2" type="ORF">EGY25_14480</name>
</gene>
<dbReference type="Proteomes" id="UP000298216">
    <property type="component" value="Unassembled WGS sequence"/>
</dbReference>
<feature type="region of interest" description="Disordered" evidence="1">
    <location>
        <begin position="45"/>
        <end position="65"/>
    </location>
</feature>
<dbReference type="AlphaFoldDB" id="A0A4Y9RSK3"/>
<feature type="region of interest" description="Disordered" evidence="1">
    <location>
        <begin position="1"/>
        <end position="26"/>
    </location>
</feature>